<dbReference type="EMBL" id="JAGIXG020000002">
    <property type="protein sequence ID" value="KAI6785380.1"/>
    <property type="molecule type" value="Genomic_DNA"/>
</dbReference>
<evidence type="ECO:0000313" key="1">
    <source>
        <dbReference type="EMBL" id="KAI6785380.1"/>
    </source>
</evidence>
<reference evidence="1" key="2">
    <citation type="submission" date="2022-07" db="EMBL/GenBank/DDBJ databases">
        <authorList>
            <person name="Goncalves M.F.M."/>
            <person name="Hilario S."/>
            <person name="Van De Peer Y."/>
            <person name="Esteves A.C."/>
            <person name="Alves A."/>
        </authorList>
    </citation>
    <scope>NUCLEOTIDE SEQUENCE</scope>
    <source>
        <strain evidence="1">MUM 19.33</strain>
    </source>
</reference>
<accession>A0A9P9Y8R5</accession>
<name>A0A9P9Y8R5_9HYPO</name>
<keyword evidence="2" id="KW-1185">Reference proteome</keyword>
<dbReference type="GeneID" id="75833499"/>
<dbReference type="RefSeq" id="XP_051366236.1">
    <property type="nucleotide sequence ID" value="XM_051509924.1"/>
</dbReference>
<gene>
    <name evidence="1" type="ORF">J7T54_007022</name>
</gene>
<evidence type="ECO:0000313" key="2">
    <source>
        <dbReference type="Proteomes" id="UP001055219"/>
    </source>
</evidence>
<comment type="caution">
    <text evidence="1">The sequence shown here is derived from an EMBL/GenBank/DDBJ whole genome shotgun (WGS) entry which is preliminary data.</text>
</comment>
<sequence length="176" mass="20547">MASSFVGADQEIIASFIWRAIISVVFTDDLADLLQDELDSMKFVRTSMQWDKRDSTSIHEWTYQAVRAISLSNEFDARQKRRFDDLSQALSRHLRFLLHRWNPKQKSSILPFAEMLKIECLEPAFQLHFKGIISRSSVRLELNAFLEYDFNQNIVASSQFYDNVDDMLTDTRLATL</sequence>
<reference evidence="1" key="1">
    <citation type="journal article" date="2021" name="J Fungi (Basel)">
        <title>Genomic and Metabolomic Analyses of the Marine Fungus Emericellopsis cladophorae: Insights into Saltwater Adaptability Mechanisms and Its Biosynthetic Potential.</title>
        <authorList>
            <person name="Goncalves M.F.M."/>
            <person name="Hilario S."/>
            <person name="Van de Peer Y."/>
            <person name="Esteves A.C."/>
            <person name="Alves A."/>
        </authorList>
    </citation>
    <scope>NUCLEOTIDE SEQUENCE</scope>
    <source>
        <strain evidence="1">MUM 19.33</strain>
    </source>
</reference>
<dbReference type="OrthoDB" id="10478297at2759"/>
<dbReference type="AlphaFoldDB" id="A0A9P9Y8R5"/>
<proteinExistence type="predicted"/>
<protein>
    <submittedName>
        <fullName evidence="1">Uncharacterized protein</fullName>
    </submittedName>
</protein>
<dbReference type="Proteomes" id="UP001055219">
    <property type="component" value="Unassembled WGS sequence"/>
</dbReference>
<organism evidence="1 2">
    <name type="scientific">Emericellopsis cladophorae</name>
    <dbReference type="NCBI Taxonomy" id="2686198"/>
    <lineage>
        <taxon>Eukaryota</taxon>
        <taxon>Fungi</taxon>
        <taxon>Dikarya</taxon>
        <taxon>Ascomycota</taxon>
        <taxon>Pezizomycotina</taxon>
        <taxon>Sordariomycetes</taxon>
        <taxon>Hypocreomycetidae</taxon>
        <taxon>Hypocreales</taxon>
        <taxon>Bionectriaceae</taxon>
        <taxon>Emericellopsis</taxon>
    </lineage>
</organism>